<dbReference type="HOGENOM" id="CLU_543727_0_0_10"/>
<dbReference type="RefSeq" id="WP_014019008.1">
    <property type="nucleotide sequence ID" value="NC_015914.1"/>
</dbReference>
<dbReference type="EMBL" id="CP002955">
    <property type="protein sequence ID" value="AEL24711.1"/>
    <property type="molecule type" value="Genomic_DNA"/>
</dbReference>
<dbReference type="InterPro" id="IPR028994">
    <property type="entry name" value="Integrin_alpha_N"/>
</dbReference>
<evidence type="ECO:0000256" key="3">
    <source>
        <dbReference type="ARBA" id="ARBA00022989"/>
    </source>
</evidence>
<name>G0J4P6_CYCMS</name>
<dbReference type="PROSITE" id="PS51257">
    <property type="entry name" value="PROKAR_LIPOPROTEIN"/>
    <property type="match status" value="1"/>
</dbReference>
<dbReference type="Proteomes" id="UP000001635">
    <property type="component" value="Chromosome"/>
</dbReference>
<gene>
    <name evidence="5" type="ordered locus">Cycma_0939</name>
</gene>
<accession>G0J4P6</accession>
<evidence type="ECO:0000256" key="4">
    <source>
        <dbReference type="ARBA" id="ARBA00023136"/>
    </source>
</evidence>
<dbReference type="GO" id="GO:0016020">
    <property type="term" value="C:membrane"/>
    <property type="evidence" value="ECO:0007669"/>
    <property type="project" value="UniProtKB-SubCell"/>
</dbReference>
<protein>
    <submittedName>
        <fullName evidence="5">Pyrrolo-quinoline quinone repeat-containing protein</fullName>
    </submittedName>
</protein>
<dbReference type="KEGG" id="cmr:Cycma_0939"/>
<dbReference type="PANTHER" id="PTHR21419">
    <property type="match status" value="1"/>
</dbReference>
<dbReference type="SUPFAM" id="SSF69318">
    <property type="entry name" value="Integrin alpha N-terminal domain"/>
    <property type="match status" value="1"/>
</dbReference>
<dbReference type="Gene3D" id="2.130.10.130">
    <property type="entry name" value="Integrin alpha, N-terminal"/>
    <property type="match status" value="1"/>
</dbReference>
<dbReference type="STRING" id="880070.Cycma_0939"/>
<dbReference type="OrthoDB" id="9816120at2"/>
<evidence type="ECO:0000256" key="2">
    <source>
        <dbReference type="ARBA" id="ARBA00022692"/>
    </source>
</evidence>
<keyword evidence="6" id="KW-1185">Reference proteome</keyword>
<dbReference type="Gene3D" id="2.40.10.480">
    <property type="match status" value="1"/>
</dbReference>
<organism evidence="5 6">
    <name type="scientific">Cyclobacterium marinum (strain ATCC 25205 / DSM 745 / LMG 13164 / NCIMB 1802)</name>
    <name type="common">Flectobacillus marinus</name>
    <dbReference type="NCBI Taxonomy" id="880070"/>
    <lineage>
        <taxon>Bacteria</taxon>
        <taxon>Pseudomonadati</taxon>
        <taxon>Bacteroidota</taxon>
        <taxon>Cytophagia</taxon>
        <taxon>Cytophagales</taxon>
        <taxon>Cyclobacteriaceae</taxon>
        <taxon>Cyclobacterium</taxon>
    </lineage>
</organism>
<dbReference type="PANTHER" id="PTHR21419:SF30">
    <property type="entry name" value="IG-LIKE DOMAIN-CONTAINING PROTEIN"/>
    <property type="match status" value="1"/>
</dbReference>
<dbReference type="InterPro" id="IPR045232">
    <property type="entry name" value="FAM234"/>
</dbReference>
<evidence type="ECO:0000256" key="1">
    <source>
        <dbReference type="ARBA" id="ARBA00004167"/>
    </source>
</evidence>
<comment type="subcellular location">
    <subcellularLocation>
        <location evidence="1">Membrane</location>
        <topology evidence="1">Single-pass membrane protein</topology>
    </subcellularLocation>
</comment>
<evidence type="ECO:0000313" key="5">
    <source>
        <dbReference type="EMBL" id="AEL24711.1"/>
    </source>
</evidence>
<dbReference type="eggNOG" id="COG3419">
    <property type="taxonomic scope" value="Bacteria"/>
</dbReference>
<evidence type="ECO:0000313" key="6">
    <source>
        <dbReference type="Proteomes" id="UP000001635"/>
    </source>
</evidence>
<keyword evidence="3" id="KW-1133">Transmembrane helix</keyword>
<reference evidence="6" key="1">
    <citation type="submission" date="2011-07" db="EMBL/GenBank/DDBJ databases">
        <title>The complete genome of Cyclobacterium marinum DSM 745.</title>
        <authorList>
            <person name="Lucas S."/>
            <person name="Han J."/>
            <person name="Lapidus A."/>
            <person name="Bruce D."/>
            <person name="Goodwin L."/>
            <person name="Pitluck S."/>
            <person name="Peters L."/>
            <person name="Kyrpides N."/>
            <person name="Mavromatis K."/>
            <person name="Ivanova N."/>
            <person name="Ovchinnikova G."/>
            <person name="Chertkov O."/>
            <person name="Detter J.C."/>
            <person name="Tapia R."/>
            <person name="Han C."/>
            <person name="Land M."/>
            <person name="Hauser L."/>
            <person name="Markowitz V."/>
            <person name="Cheng J.-F."/>
            <person name="Hugenholtz P."/>
            <person name="Woyke T."/>
            <person name="Wu D."/>
            <person name="Tindall B."/>
            <person name="Schuetze A."/>
            <person name="Brambilla E."/>
            <person name="Klenk H.-P."/>
            <person name="Eisen J.A."/>
        </authorList>
    </citation>
    <scope>NUCLEOTIDE SEQUENCE [LARGE SCALE GENOMIC DNA]</scope>
    <source>
        <strain evidence="6">ATCC 25205 / DSM 745 / LMG 13164 / NCIMB 1802</strain>
    </source>
</reference>
<dbReference type="AlphaFoldDB" id="G0J4P6"/>
<keyword evidence="2" id="KW-0812">Transmembrane</keyword>
<proteinExistence type="predicted"/>
<sequence length="501" mass="54960">MPFYKKLSIIFILYTLIIITSCNKKKNSQLVWESNFPVIGSQSSPRAVDLNSDGVLDFVIGAGKNEYEYTALGILAINGLDGELLWTHETQDQVFGSATFLDINRDETPDVFIGGRGPYLKALDGKTGNLIWEFDTLDHLHHPILQNARFNFYNSVTIPDQNGDGVNELLTSNGGNAKVAPNQTEGRFPGVLMVIDPVNGDILAADTMPDGGETYLSPLFIDQKESGVQQVLFGSGGETLSGNLYLANLRDLMGNNLSNAKPLVGEKNHGFIAPPVLVDLNEDGILDIVSVSHASTMTAICGKNLEPIWQLKIPNTESSNSFALGQFTADDIPDLFTFVSKGVWPENTGLVQVLIDGSSGKLLLEMEMGCSGFSSPIAYDLNGDGFDEVIFSINEYDCTRPIDDRSAFSIENKLVLMDFKADTTYLLDQTKSFKNIFSTPWLGDIDGDGYLDLVHCQYFSNSDILSFLGMKVKRIDLPIKLKNKPLWGGFMGSYGNATYQK</sequence>
<keyword evidence="4" id="KW-0472">Membrane</keyword>